<reference evidence="1" key="1">
    <citation type="submission" date="2022-04" db="EMBL/GenBank/DDBJ databases">
        <title>A functionally conserved STORR gene fusion in Papaver species that diverged 16.8 million years ago.</title>
        <authorList>
            <person name="Catania T."/>
        </authorList>
    </citation>
    <scope>NUCLEOTIDE SEQUENCE</scope>
    <source>
        <strain evidence="1">S-188037</strain>
    </source>
</reference>
<sequence length="51" mass="5751">MNGPRLTSQLLLSYMIGLKGQIRSGILKKPEQNHPYNLLILPQNRSSTQCV</sequence>
<evidence type="ECO:0000313" key="2">
    <source>
        <dbReference type="Proteomes" id="UP001202328"/>
    </source>
</evidence>
<feature type="non-terminal residue" evidence="1">
    <location>
        <position position="51"/>
    </location>
</feature>
<dbReference type="EMBL" id="JAJJMB010013400">
    <property type="protein sequence ID" value="KAI3868720.1"/>
    <property type="molecule type" value="Genomic_DNA"/>
</dbReference>
<comment type="caution">
    <text evidence="1">The sequence shown here is derived from an EMBL/GenBank/DDBJ whole genome shotgun (WGS) entry which is preliminary data.</text>
</comment>
<evidence type="ECO:0000313" key="1">
    <source>
        <dbReference type="EMBL" id="KAI3868720.1"/>
    </source>
</evidence>
<accession>A0AAD4S6G9</accession>
<keyword evidence="2" id="KW-1185">Reference proteome</keyword>
<gene>
    <name evidence="1" type="ORF">MKW98_008805</name>
</gene>
<protein>
    <submittedName>
        <fullName evidence="1">Uncharacterized protein</fullName>
    </submittedName>
</protein>
<dbReference type="AlphaFoldDB" id="A0AAD4S6G9"/>
<name>A0AAD4S6G9_9MAGN</name>
<organism evidence="1 2">
    <name type="scientific">Papaver atlanticum</name>
    <dbReference type="NCBI Taxonomy" id="357466"/>
    <lineage>
        <taxon>Eukaryota</taxon>
        <taxon>Viridiplantae</taxon>
        <taxon>Streptophyta</taxon>
        <taxon>Embryophyta</taxon>
        <taxon>Tracheophyta</taxon>
        <taxon>Spermatophyta</taxon>
        <taxon>Magnoliopsida</taxon>
        <taxon>Ranunculales</taxon>
        <taxon>Papaveraceae</taxon>
        <taxon>Papaveroideae</taxon>
        <taxon>Papaver</taxon>
    </lineage>
</organism>
<proteinExistence type="predicted"/>
<dbReference type="Proteomes" id="UP001202328">
    <property type="component" value="Unassembled WGS sequence"/>
</dbReference>